<dbReference type="InterPro" id="IPR035899">
    <property type="entry name" value="DBL_dom_sf"/>
</dbReference>
<dbReference type="InterPro" id="IPR051092">
    <property type="entry name" value="FYVE_RhoGEF_PH"/>
</dbReference>
<evidence type="ECO:0000259" key="2">
    <source>
        <dbReference type="PROSITE" id="PS50010"/>
    </source>
</evidence>
<feature type="compositionally biased region" description="Polar residues" evidence="1">
    <location>
        <begin position="156"/>
        <end position="166"/>
    </location>
</feature>
<dbReference type="PROSITE" id="PS50010">
    <property type="entry name" value="DH_2"/>
    <property type="match status" value="1"/>
</dbReference>
<dbReference type="PANTHER" id="PTHR12673">
    <property type="entry name" value="FACIOGENITAL DYSPLASIA PROTEIN"/>
    <property type="match status" value="1"/>
</dbReference>
<dbReference type="GO" id="GO:0005737">
    <property type="term" value="C:cytoplasm"/>
    <property type="evidence" value="ECO:0007669"/>
    <property type="project" value="TreeGrafter"/>
</dbReference>
<dbReference type="Pfam" id="PF00621">
    <property type="entry name" value="RhoGEF"/>
    <property type="match status" value="1"/>
</dbReference>
<dbReference type="AlphaFoldDB" id="A0A8H7S483"/>
<evidence type="ECO:0000313" key="3">
    <source>
        <dbReference type="EMBL" id="KAG2222415.1"/>
    </source>
</evidence>
<dbReference type="Proteomes" id="UP000646827">
    <property type="component" value="Unassembled WGS sequence"/>
</dbReference>
<feature type="domain" description="DH" evidence="2">
    <location>
        <begin position="422"/>
        <end position="620"/>
    </location>
</feature>
<dbReference type="GO" id="GO:0005085">
    <property type="term" value="F:guanyl-nucleotide exchange factor activity"/>
    <property type="evidence" value="ECO:0007669"/>
    <property type="project" value="InterPro"/>
</dbReference>
<evidence type="ECO:0000256" key="1">
    <source>
        <dbReference type="SAM" id="MobiDB-lite"/>
    </source>
</evidence>
<feature type="compositionally biased region" description="Low complexity" evidence="1">
    <location>
        <begin position="27"/>
        <end position="58"/>
    </location>
</feature>
<dbReference type="CDD" id="cd00160">
    <property type="entry name" value="RhoGEF"/>
    <property type="match status" value="1"/>
</dbReference>
<feature type="region of interest" description="Disordered" evidence="1">
    <location>
        <begin position="155"/>
        <end position="188"/>
    </location>
</feature>
<organism evidence="3 4">
    <name type="scientific">Circinella minor</name>
    <dbReference type="NCBI Taxonomy" id="1195481"/>
    <lineage>
        <taxon>Eukaryota</taxon>
        <taxon>Fungi</taxon>
        <taxon>Fungi incertae sedis</taxon>
        <taxon>Mucoromycota</taxon>
        <taxon>Mucoromycotina</taxon>
        <taxon>Mucoromycetes</taxon>
        <taxon>Mucorales</taxon>
        <taxon>Lichtheimiaceae</taxon>
        <taxon>Circinella</taxon>
    </lineage>
</organism>
<dbReference type="SMART" id="SM00325">
    <property type="entry name" value="RhoGEF"/>
    <property type="match status" value="1"/>
</dbReference>
<dbReference type="Gene3D" id="1.20.900.10">
    <property type="entry name" value="Dbl homology (DH) domain"/>
    <property type="match status" value="1"/>
</dbReference>
<dbReference type="PANTHER" id="PTHR12673:SF159">
    <property type="entry name" value="LD03170P"/>
    <property type="match status" value="1"/>
</dbReference>
<proteinExistence type="predicted"/>
<accession>A0A8H7S483</accession>
<sequence>MALSASTSFLAKKFKKQEKRQSLLNRLSKCSTSSSSSSILSSLAPSSEKSSTPQTPQQSPLPQPLPSKSMANRIKTSFLATVSRRRESSTKAPKPTKSTIKSKIIIPSSATAQPQSVVKAYPVTTKLSSAVESQTKTKRPIRTKLLPVVEEISKPVTEQSSLPPTNQELSSKPLPSLPSQEPQQQDQQLNDLSELPNSCIHPRINNIARDRRKRLSMYAQQAGPRLMFRRPQVHLPPRPVSQMGPIRHYDHDESDNGLWRRCSTFNILTEIGSSIMRTEDSSRSSICSLSTLSSNEDSNMSTRSSSISSLTTPNEEHEQPTPVVSFSAMAIPLEHYESAKNNNDKRRQRHNSSIWAKTPSLLSPSASVERPSRAKSMFVHRKETKAISVWRDTKAKLSDISSSPPPKPILVTATQNKQSMVLAKFVLHELYTTEQSYHRLLTVIQQRYMQPMSQNNNNNMNNIISAAARPLFFTTSDLVPLFFRHLPNLLALSEKVMMGLQKHQSQVTNVGRLFCSLEKELTVFLKYAVHYESNIKSIRRSCATNPLFLKIEQEGISRRETNRMGFADYLIAPFQRVPRYCLLIKDLIKHSTTAPEEYPDPDLDKALKMLTSLAMTMNHVQKIPR</sequence>
<feature type="region of interest" description="Disordered" evidence="1">
    <location>
        <begin position="290"/>
        <end position="321"/>
    </location>
</feature>
<feature type="region of interest" description="Disordered" evidence="1">
    <location>
        <begin position="1"/>
        <end position="105"/>
    </location>
</feature>
<dbReference type="EMBL" id="JAEPRB010000083">
    <property type="protein sequence ID" value="KAG2222415.1"/>
    <property type="molecule type" value="Genomic_DNA"/>
</dbReference>
<feature type="compositionally biased region" description="Low complexity" evidence="1">
    <location>
        <begin position="290"/>
        <end position="312"/>
    </location>
</feature>
<protein>
    <recommendedName>
        <fullName evidence="2">DH domain-containing protein</fullName>
    </recommendedName>
</protein>
<dbReference type="InterPro" id="IPR000219">
    <property type="entry name" value="DH_dom"/>
</dbReference>
<feature type="compositionally biased region" description="Low complexity" evidence="1">
    <location>
        <begin position="167"/>
        <end position="188"/>
    </location>
</feature>
<dbReference type="SUPFAM" id="SSF48065">
    <property type="entry name" value="DBL homology domain (DH-domain)"/>
    <property type="match status" value="1"/>
</dbReference>
<reference evidence="3 4" key="1">
    <citation type="submission" date="2020-12" db="EMBL/GenBank/DDBJ databases">
        <title>Metabolic potential, ecology and presence of endohyphal bacteria is reflected in genomic diversity of Mucoromycotina.</title>
        <authorList>
            <person name="Muszewska A."/>
            <person name="Okrasinska A."/>
            <person name="Steczkiewicz K."/>
            <person name="Drgas O."/>
            <person name="Orlowska M."/>
            <person name="Perlinska-Lenart U."/>
            <person name="Aleksandrzak-Piekarczyk T."/>
            <person name="Szatraj K."/>
            <person name="Zielenkiewicz U."/>
            <person name="Pilsyk S."/>
            <person name="Malc E."/>
            <person name="Mieczkowski P."/>
            <person name="Kruszewska J.S."/>
            <person name="Biernat P."/>
            <person name="Pawlowska J."/>
        </authorList>
    </citation>
    <scope>NUCLEOTIDE SEQUENCE [LARGE SCALE GENOMIC DNA]</scope>
    <source>
        <strain evidence="3 4">CBS 142.35</strain>
    </source>
</reference>
<keyword evidence="4" id="KW-1185">Reference proteome</keyword>
<feature type="region of interest" description="Disordered" evidence="1">
    <location>
        <begin position="337"/>
        <end position="358"/>
    </location>
</feature>
<comment type="caution">
    <text evidence="3">The sequence shown here is derived from an EMBL/GenBank/DDBJ whole genome shotgun (WGS) entry which is preliminary data.</text>
</comment>
<evidence type="ECO:0000313" key="4">
    <source>
        <dbReference type="Proteomes" id="UP000646827"/>
    </source>
</evidence>
<feature type="compositionally biased region" description="Low complexity" evidence="1">
    <location>
        <begin position="90"/>
        <end position="105"/>
    </location>
</feature>
<dbReference type="OrthoDB" id="660555at2759"/>
<name>A0A8H7S483_9FUNG</name>
<gene>
    <name evidence="3" type="ORF">INT45_009427</name>
</gene>